<evidence type="ECO:0000256" key="1">
    <source>
        <dbReference type="SAM" id="MobiDB-lite"/>
    </source>
</evidence>
<keyword evidence="4" id="KW-1185">Reference proteome</keyword>
<comment type="caution">
    <text evidence="3">The sequence shown here is derived from an EMBL/GenBank/DDBJ whole genome shotgun (WGS) entry which is preliminary data.</text>
</comment>
<dbReference type="EMBL" id="BQNB010017775">
    <property type="protein sequence ID" value="GJT67092.1"/>
    <property type="molecule type" value="Genomic_DNA"/>
</dbReference>
<reference evidence="3" key="2">
    <citation type="submission" date="2022-01" db="EMBL/GenBank/DDBJ databases">
        <authorList>
            <person name="Yamashiro T."/>
            <person name="Shiraishi A."/>
            <person name="Satake H."/>
            <person name="Nakayama K."/>
        </authorList>
    </citation>
    <scope>NUCLEOTIDE SEQUENCE</scope>
</reference>
<evidence type="ECO:0000256" key="2">
    <source>
        <dbReference type="SAM" id="Phobius"/>
    </source>
</evidence>
<proteinExistence type="predicted"/>
<name>A0ABQ5FWP7_9ASTR</name>
<evidence type="ECO:0000313" key="4">
    <source>
        <dbReference type="Proteomes" id="UP001151760"/>
    </source>
</evidence>
<dbReference type="Proteomes" id="UP001151760">
    <property type="component" value="Unassembled WGS sequence"/>
</dbReference>
<keyword evidence="2" id="KW-0812">Transmembrane</keyword>
<keyword evidence="2" id="KW-0472">Membrane</keyword>
<organism evidence="3 4">
    <name type="scientific">Tanacetum coccineum</name>
    <dbReference type="NCBI Taxonomy" id="301880"/>
    <lineage>
        <taxon>Eukaryota</taxon>
        <taxon>Viridiplantae</taxon>
        <taxon>Streptophyta</taxon>
        <taxon>Embryophyta</taxon>
        <taxon>Tracheophyta</taxon>
        <taxon>Spermatophyta</taxon>
        <taxon>Magnoliopsida</taxon>
        <taxon>eudicotyledons</taxon>
        <taxon>Gunneridae</taxon>
        <taxon>Pentapetalae</taxon>
        <taxon>asterids</taxon>
        <taxon>campanulids</taxon>
        <taxon>Asterales</taxon>
        <taxon>Asteraceae</taxon>
        <taxon>Asteroideae</taxon>
        <taxon>Anthemideae</taxon>
        <taxon>Anthemidinae</taxon>
        <taxon>Tanacetum</taxon>
    </lineage>
</organism>
<protein>
    <submittedName>
        <fullName evidence="3">Uncharacterized protein</fullName>
    </submittedName>
</protein>
<accession>A0ABQ5FWP7</accession>
<gene>
    <name evidence="3" type="ORF">Tco_1018572</name>
</gene>
<keyword evidence="2" id="KW-1133">Transmembrane helix</keyword>
<sequence length="442" mass="50479">MTMDQLRSTKQKANEIFLLGRSIPRNGDPFCRSIPLWLALSISFSHQEYPRVSNPPLSQQPHDEQDEPDEGKWTNFRLWAVTTSNPIIFPAGRLELNVQSASAGIEPTICRWSFNHSAMDGKETQRVTARWHNKDEVTNYSYGPFFQIERHQNPNVLAALLGKKSYLVRITKLALSFALRRHCDAIGLRNCCDISAEIAGFLPSRVLIATERNGFRKDLRIDCARHEKCPDPANQVIIKKRKEENEKGDLRIWSGDDLRENRFLTGRKREPPVPGNEVRFGKREAASLEVEREGNRKGSPSLCILLAAFLVHPASRITDSFAVIEGIHKLRGLWRESQTALRSPDESMELSRFLLGLMSGCVWRYTKSTFQGRRKKEKKKGFRRLPPFSFVFAKGFFAVFIFLSARFNFRVVGNSSRFAFFPSIKEVSGDDSELEDAAEPRD</sequence>
<reference evidence="3" key="1">
    <citation type="journal article" date="2022" name="Int. J. Mol. Sci.">
        <title>Draft Genome of Tanacetum Coccineum: Genomic Comparison of Closely Related Tanacetum-Family Plants.</title>
        <authorList>
            <person name="Yamashiro T."/>
            <person name="Shiraishi A."/>
            <person name="Nakayama K."/>
            <person name="Satake H."/>
        </authorList>
    </citation>
    <scope>NUCLEOTIDE SEQUENCE</scope>
</reference>
<feature type="region of interest" description="Disordered" evidence="1">
    <location>
        <begin position="51"/>
        <end position="70"/>
    </location>
</feature>
<evidence type="ECO:0000313" key="3">
    <source>
        <dbReference type="EMBL" id="GJT67092.1"/>
    </source>
</evidence>
<feature type="transmembrane region" description="Helical" evidence="2">
    <location>
        <begin position="387"/>
        <end position="407"/>
    </location>
</feature>